<dbReference type="Pfam" id="PF01844">
    <property type="entry name" value="HNH"/>
    <property type="match status" value="1"/>
</dbReference>
<evidence type="ECO:0000313" key="4">
    <source>
        <dbReference type="EMBL" id="KAA9111627.1"/>
    </source>
</evidence>
<reference evidence="5" key="1">
    <citation type="submission" date="2019-09" db="EMBL/GenBank/DDBJ databases">
        <title>Mumia zhuanghuii sp. nov. isolated from the intestinal contents of plateau pika (Ochotona curzoniae) in the Qinghai-Tibet plateau of China.</title>
        <authorList>
            <person name="Tian Z."/>
        </authorList>
    </citation>
    <scope>NUCLEOTIDE SEQUENCE [LARGE SCALE GENOMIC DNA]</scope>
    <source>
        <strain evidence="5">JCM 30598</strain>
    </source>
</reference>
<keyword evidence="5" id="KW-1185">Reference proteome</keyword>
<sequence length="435" mass="47362">MISIMTAQQLQRVEVMRREALADATRHGYALNEVIERSVRLELAAALSITEAAAGGLIAQADALVNRYPAALDSLAGARITARHASLLVEMLDGVDPALRDELAPRAVALAEAQPVGTFRRLLRKLVDSAQASTLSERAEEALRTRRVSVQPVADGMADLLLRMPAVEAYAAFARATATAKVLAVVEGEERTLDQLRADVLSDLLIDGETSSLVPGVHGIRATVAVTVPVLALLDDEFAATPDGVATVEGVGPIPIERARELCGGATDWMRVLTHPETGVVLSVGRDCYSPPASLRRLLKWRAETCMAPGCNIPASRCEIDHTLAWQDGGTTSLGNLAPLCKGHHTVKHHGRWRVEQVAESGGGLLWVSPAGRRYRTDPERRVPDWRVAERRVPDWREPERGTPDWREPVRATPDRRVPDRRVPVFRDDGSPPPF</sequence>
<protein>
    <submittedName>
        <fullName evidence="4">DUF222 domain-containing protein</fullName>
    </submittedName>
</protein>
<dbReference type="Gene3D" id="1.10.30.50">
    <property type="match status" value="1"/>
</dbReference>
<dbReference type="EMBL" id="VYSA01000001">
    <property type="protein sequence ID" value="KAA9111627.1"/>
    <property type="molecule type" value="Genomic_DNA"/>
</dbReference>
<dbReference type="GO" id="GO:0008270">
    <property type="term" value="F:zinc ion binding"/>
    <property type="evidence" value="ECO:0007669"/>
    <property type="project" value="InterPro"/>
</dbReference>
<organism evidence="4 5">
    <name type="scientific">Microbacterium rhizomatis</name>
    <dbReference type="NCBI Taxonomy" id="1631477"/>
    <lineage>
        <taxon>Bacteria</taxon>
        <taxon>Bacillati</taxon>
        <taxon>Actinomycetota</taxon>
        <taxon>Actinomycetes</taxon>
        <taxon>Micrococcales</taxon>
        <taxon>Microbacteriaceae</taxon>
        <taxon>Microbacterium</taxon>
    </lineage>
</organism>
<dbReference type="InterPro" id="IPR003870">
    <property type="entry name" value="DUF222"/>
</dbReference>
<evidence type="ECO:0000256" key="2">
    <source>
        <dbReference type="SAM" id="MobiDB-lite"/>
    </source>
</evidence>
<evidence type="ECO:0000313" key="5">
    <source>
        <dbReference type="Proteomes" id="UP000325827"/>
    </source>
</evidence>
<dbReference type="CDD" id="cd00085">
    <property type="entry name" value="HNHc"/>
    <property type="match status" value="1"/>
</dbReference>
<gene>
    <name evidence="4" type="ORF">F6B43_03150</name>
</gene>
<dbReference type="OrthoDB" id="3261064at2"/>
<feature type="domain" description="HNH nuclease" evidence="3">
    <location>
        <begin position="294"/>
        <end position="346"/>
    </location>
</feature>
<dbReference type="AlphaFoldDB" id="A0A5J5J5Y9"/>
<feature type="region of interest" description="Disordered" evidence="2">
    <location>
        <begin position="391"/>
        <end position="435"/>
    </location>
</feature>
<proteinExistence type="inferred from homology"/>
<evidence type="ECO:0000256" key="1">
    <source>
        <dbReference type="ARBA" id="ARBA00023450"/>
    </source>
</evidence>
<comment type="caution">
    <text evidence="4">The sequence shown here is derived from an EMBL/GenBank/DDBJ whole genome shotgun (WGS) entry which is preliminary data.</text>
</comment>
<dbReference type="GO" id="GO:0004519">
    <property type="term" value="F:endonuclease activity"/>
    <property type="evidence" value="ECO:0007669"/>
    <property type="project" value="InterPro"/>
</dbReference>
<accession>A0A5J5J5Y9</accession>
<dbReference type="Proteomes" id="UP000325827">
    <property type="component" value="Unassembled WGS sequence"/>
</dbReference>
<comment type="similarity">
    <text evidence="1">Belongs to the Rv1128c/1148c/1588c/1702c/1945/3466 family.</text>
</comment>
<dbReference type="Pfam" id="PF02720">
    <property type="entry name" value="DUF222"/>
    <property type="match status" value="1"/>
</dbReference>
<dbReference type="InterPro" id="IPR002711">
    <property type="entry name" value="HNH"/>
</dbReference>
<name>A0A5J5J5Y9_9MICO</name>
<dbReference type="GO" id="GO:0003676">
    <property type="term" value="F:nucleic acid binding"/>
    <property type="evidence" value="ECO:0007669"/>
    <property type="project" value="InterPro"/>
</dbReference>
<dbReference type="SMART" id="SM00507">
    <property type="entry name" value="HNHc"/>
    <property type="match status" value="1"/>
</dbReference>
<dbReference type="InterPro" id="IPR003615">
    <property type="entry name" value="HNH_nuc"/>
</dbReference>
<evidence type="ECO:0000259" key="3">
    <source>
        <dbReference type="SMART" id="SM00507"/>
    </source>
</evidence>